<name>A0A0F9PVB2_9ZZZZ</name>
<proteinExistence type="predicted"/>
<accession>A0A0F9PVB2</accession>
<sequence>MALEDSKISDLNALSSLASGDLIPVVDTSASKTKHITKANLESTLSVTAAAHKDNHDPNDGSDPLDTAGPNALLEVQAQATGSSHSLARADHDHAIVHDITDNSLVTIDGSHNSGEIVRLTGDGIEGRTDAEMKTQLGYLTDVVNDTTPQLGGHLDLNEKAIDLTTGLADTKYEGFTATFTAGEGMTIGELCYFKPGDSKMWQADGDAFATTTGLLAIATTTINAEASGVFLLWGFIRDDTIFDYTAGDELYVSLTPGIPTATIPPAAGDFVRVVGYAITADVIMFNPSNDIIERV</sequence>
<reference evidence="1" key="1">
    <citation type="journal article" date="2015" name="Nature">
        <title>Complex archaea that bridge the gap between prokaryotes and eukaryotes.</title>
        <authorList>
            <person name="Spang A."/>
            <person name="Saw J.H."/>
            <person name="Jorgensen S.L."/>
            <person name="Zaremba-Niedzwiedzka K."/>
            <person name="Martijn J."/>
            <person name="Lind A.E."/>
            <person name="van Eijk R."/>
            <person name="Schleper C."/>
            <person name="Guy L."/>
            <person name="Ettema T.J."/>
        </authorList>
    </citation>
    <scope>NUCLEOTIDE SEQUENCE</scope>
</reference>
<dbReference type="AlphaFoldDB" id="A0A0F9PVB2"/>
<protein>
    <submittedName>
        <fullName evidence="1">Uncharacterized protein</fullName>
    </submittedName>
</protein>
<comment type="caution">
    <text evidence="1">The sequence shown here is derived from an EMBL/GenBank/DDBJ whole genome shotgun (WGS) entry which is preliminary data.</text>
</comment>
<dbReference type="EMBL" id="LAZR01005787">
    <property type="protein sequence ID" value="KKM97122.1"/>
    <property type="molecule type" value="Genomic_DNA"/>
</dbReference>
<gene>
    <name evidence="1" type="ORF">LCGC14_1171280</name>
</gene>
<evidence type="ECO:0000313" key="1">
    <source>
        <dbReference type="EMBL" id="KKM97122.1"/>
    </source>
</evidence>
<organism evidence="1">
    <name type="scientific">marine sediment metagenome</name>
    <dbReference type="NCBI Taxonomy" id="412755"/>
    <lineage>
        <taxon>unclassified sequences</taxon>
        <taxon>metagenomes</taxon>
        <taxon>ecological metagenomes</taxon>
    </lineage>
</organism>